<dbReference type="InterPro" id="IPR024072">
    <property type="entry name" value="DHFR-like_dom_sf"/>
</dbReference>
<dbReference type="RefSeq" id="WP_090798271.1">
    <property type="nucleotide sequence ID" value="NZ_BOND01000004.1"/>
</dbReference>
<dbReference type="InterPro" id="IPR002734">
    <property type="entry name" value="RibDG_C"/>
</dbReference>
<organism evidence="2 3">
    <name type="scientific">Asanoa ishikariensis</name>
    <dbReference type="NCBI Taxonomy" id="137265"/>
    <lineage>
        <taxon>Bacteria</taxon>
        <taxon>Bacillati</taxon>
        <taxon>Actinomycetota</taxon>
        <taxon>Actinomycetes</taxon>
        <taxon>Micromonosporales</taxon>
        <taxon>Micromonosporaceae</taxon>
        <taxon>Asanoa</taxon>
    </lineage>
</organism>
<feature type="domain" description="Bacterial bifunctional deaminase-reductase C-terminal" evidence="1">
    <location>
        <begin position="3"/>
        <end position="188"/>
    </location>
</feature>
<evidence type="ECO:0000313" key="2">
    <source>
        <dbReference type="EMBL" id="SDZ44460.1"/>
    </source>
</evidence>
<proteinExistence type="predicted"/>
<dbReference type="Pfam" id="PF01872">
    <property type="entry name" value="RibD_C"/>
    <property type="match status" value="1"/>
</dbReference>
<dbReference type="SUPFAM" id="SSF53597">
    <property type="entry name" value="Dihydrofolate reductase-like"/>
    <property type="match status" value="1"/>
</dbReference>
<accession>A0A1H3T344</accession>
<dbReference type="STRING" id="137265.SAMN05421684_5111"/>
<reference evidence="3" key="1">
    <citation type="submission" date="2016-10" db="EMBL/GenBank/DDBJ databases">
        <authorList>
            <person name="Varghese N."/>
            <person name="Submissions S."/>
        </authorList>
    </citation>
    <scope>NUCLEOTIDE SEQUENCE [LARGE SCALE GENOMIC DNA]</scope>
    <source>
        <strain evidence="3">DSM 44718</strain>
    </source>
</reference>
<dbReference type="GO" id="GO:0009231">
    <property type="term" value="P:riboflavin biosynthetic process"/>
    <property type="evidence" value="ECO:0007669"/>
    <property type="project" value="InterPro"/>
</dbReference>
<sequence>MGKVVADISISLDGYVAARGADLEHGLGVDGEPIHGWVFAGHPVDSEILCRGLDETGAVVMGRRLFDFVDGPHGWTEELGYGAGNDQATGGPPVVVVTHSPPSSWRLGDRFSFATDICEAVGHARSAAGDKTVVVMGGADVVRQSVLLGLAEELRLHLSPCLVGAGTPLFRPGDQPAPRLRQTDVVVSPHATHLTYAVLN</sequence>
<dbReference type="Gene3D" id="3.40.430.10">
    <property type="entry name" value="Dihydrofolate Reductase, subunit A"/>
    <property type="match status" value="1"/>
</dbReference>
<gene>
    <name evidence="2" type="ORF">SAMN05421684_5111</name>
</gene>
<protein>
    <submittedName>
        <fullName evidence="2">Dihydrofolate reductase</fullName>
    </submittedName>
</protein>
<keyword evidence="3" id="KW-1185">Reference proteome</keyword>
<dbReference type="EMBL" id="FNQB01000003">
    <property type="protein sequence ID" value="SDZ44460.1"/>
    <property type="molecule type" value="Genomic_DNA"/>
</dbReference>
<name>A0A1H3T344_9ACTN</name>
<evidence type="ECO:0000313" key="3">
    <source>
        <dbReference type="Proteomes" id="UP000199632"/>
    </source>
</evidence>
<dbReference type="Proteomes" id="UP000199632">
    <property type="component" value="Unassembled WGS sequence"/>
</dbReference>
<dbReference type="OrthoDB" id="2313602at2"/>
<evidence type="ECO:0000259" key="1">
    <source>
        <dbReference type="Pfam" id="PF01872"/>
    </source>
</evidence>
<dbReference type="GO" id="GO:0008703">
    <property type="term" value="F:5-amino-6-(5-phosphoribosylamino)uracil reductase activity"/>
    <property type="evidence" value="ECO:0007669"/>
    <property type="project" value="InterPro"/>
</dbReference>
<dbReference type="AlphaFoldDB" id="A0A1H3T344"/>